<protein>
    <submittedName>
        <fullName evidence="1">Uncharacterized protein</fullName>
    </submittedName>
</protein>
<gene>
    <name evidence="1" type="ORF">MGAL_10B046975</name>
</gene>
<name>A0A8B6HB83_MYTGA</name>
<comment type="caution">
    <text evidence="1">The sequence shown here is derived from an EMBL/GenBank/DDBJ whole genome shotgun (WGS) entry which is preliminary data.</text>
</comment>
<organism evidence="1 2">
    <name type="scientific">Mytilus galloprovincialis</name>
    <name type="common">Mediterranean mussel</name>
    <dbReference type="NCBI Taxonomy" id="29158"/>
    <lineage>
        <taxon>Eukaryota</taxon>
        <taxon>Metazoa</taxon>
        <taxon>Spiralia</taxon>
        <taxon>Lophotrochozoa</taxon>
        <taxon>Mollusca</taxon>
        <taxon>Bivalvia</taxon>
        <taxon>Autobranchia</taxon>
        <taxon>Pteriomorphia</taxon>
        <taxon>Mytilida</taxon>
        <taxon>Mytiloidea</taxon>
        <taxon>Mytilidae</taxon>
        <taxon>Mytilinae</taxon>
        <taxon>Mytilus</taxon>
    </lineage>
</organism>
<evidence type="ECO:0000313" key="2">
    <source>
        <dbReference type="Proteomes" id="UP000596742"/>
    </source>
</evidence>
<keyword evidence="2" id="KW-1185">Reference proteome</keyword>
<dbReference type="OrthoDB" id="29851at2759"/>
<dbReference type="EMBL" id="UYJE01009863">
    <property type="protein sequence ID" value="VDI77560.1"/>
    <property type="molecule type" value="Genomic_DNA"/>
</dbReference>
<dbReference type="Proteomes" id="UP000596742">
    <property type="component" value="Unassembled WGS sequence"/>
</dbReference>
<proteinExistence type="predicted"/>
<evidence type="ECO:0000313" key="1">
    <source>
        <dbReference type="EMBL" id="VDI77560.1"/>
    </source>
</evidence>
<accession>A0A8B6HB83</accession>
<reference evidence="1" key="1">
    <citation type="submission" date="2018-11" db="EMBL/GenBank/DDBJ databases">
        <authorList>
            <person name="Alioto T."/>
            <person name="Alioto T."/>
        </authorList>
    </citation>
    <scope>NUCLEOTIDE SEQUENCE</scope>
</reference>
<sequence>MYPFQAAILTGSDETDIKVNFEQSEVECLKKSIYVKAASESTCQLYPVFPALTPFPCRKHETVTLPSNPTSFKLELCECSNNNSVDADLGKLVMQDLPKSAVVSIVFHLRRYCFFKLHMSMPFTSIAHQLPKRGIFSENNTPSLLLFNIF</sequence>
<dbReference type="AlphaFoldDB" id="A0A8B6HB83"/>